<protein>
    <submittedName>
        <fullName evidence="2">Uncharacterized protein</fullName>
    </submittedName>
</protein>
<organism evidence="1 2">
    <name type="scientific">Danio rerio</name>
    <name type="common">Zebrafish</name>
    <name type="synonym">Brachydanio rerio</name>
    <dbReference type="NCBI Taxonomy" id="7955"/>
    <lineage>
        <taxon>Eukaryota</taxon>
        <taxon>Metazoa</taxon>
        <taxon>Chordata</taxon>
        <taxon>Craniata</taxon>
        <taxon>Vertebrata</taxon>
        <taxon>Euteleostomi</taxon>
        <taxon>Actinopterygii</taxon>
        <taxon>Neopterygii</taxon>
        <taxon>Teleostei</taxon>
        <taxon>Ostariophysi</taxon>
        <taxon>Cypriniformes</taxon>
        <taxon>Danionidae</taxon>
        <taxon>Danioninae</taxon>
        <taxon>Danio</taxon>
    </lineage>
</organism>
<proteinExistence type="predicted"/>
<accession>A0AC58J162</accession>
<gene>
    <name evidence="2" type="primary">LOC141381128</name>
</gene>
<name>A0AC58J162_DANRE</name>
<reference evidence="2" key="1">
    <citation type="submission" date="2025-08" db="UniProtKB">
        <authorList>
            <consortium name="RefSeq"/>
        </authorList>
    </citation>
    <scope>IDENTIFICATION</scope>
    <source>
        <strain evidence="2">Tuebingen</strain>
        <tissue evidence="2">Fibroblasts and whole tissue</tissue>
    </source>
</reference>
<keyword evidence="1" id="KW-1185">Reference proteome</keyword>
<evidence type="ECO:0000313" key="2">
    <source>
        <dbReference type="RefSeq" id="XP_073800215.1"/>
    </source>
</evidence>
<dbReference type="RefSeq" id="XP_073800215.1">
    <property type="nucleotide sequence ID" value="XM_073944114.1"/>
</dbReference>
<sequence>MMPSVFLLYVLWALCPLSVGLPLTCPSSLNLNPQEGSGKLCATLQLQPKFPCPNVSLSVSDNEQLSPETWHLESLSVKVEKDCSFLVFQQDKPNQHFPEGSYSDIAINSVSTHSDLLCICMKFHTRSRRASPDLFIKRHVLPHIPRNPSSGFWKNVWTESSNYRNYMPPRQTFWSKNEFNKIRFSRDYPIHITDKRYSSNVKELFRSNTKIKMYDVSYSEGNGLEVNPRNDYIVADIDNNNKPVHFEQSKDISSHLENMERNKPLRVNKTFRNGRQVLEIQEDTAETWGNGGEDESAVEEGADEAQIEEGGETAFEESAAETAVEEGAAETAAVEGAAETAVVEGAAETAIAETAAGIAIEEGSGFALSEIFASLLPFLLL</sequence>
<evidence type="ECO:0000313" key="1">
    <source>
        <dbReference type="Proteomes" id="UP000000437"/>
    </source>
</evidence>
<dbReference type="Proteomes" id="UP000000437">
    <property type="component" value="Chromosome 3"/>
</dbReference>